<dbReference type="InterPro" id="IPR001356">
    <property type="entry name" value="HD"/>
</dbReference>
<dbReference type="Pfam" id="PF00046">
    <property type="entry name" value="Homeodomain"/>
    <property type="match status" value="1"/>
</dbReference>
<dbReference type="GO" id="GO:0000981">
    <property type="term" value="F:DNA-binding transcription factor activity, RNA polymerase II-specific"/>
    <property type="evidence" value="ECO:0007669"/>
    <property type="project" value="InterPro"/>
</dbReference>
<feature type="compositionally biased region" description="Polar residues" evidence="7">
    <location>
        <begin position="257"/>
        <end position="268"/>
    </location>
</feature>
<dbReference type="InterPro" id="IPR009057">
    <property type="entry name" value="Homeodomain-like_sf"/>
</dbReference>
<dbReference type="GO" id="GO:0000978">
    <property type="term" value="F:RNA polymerase II cis-regulatory region sequence-specific DNA binding"/>
    <property type="evidence" value="ECO:0007669"/>
    <property type="project" value="TreeGrafter"/>
</dbReference>
<keyword evidence="3 5" id="KW-0371">Homeobox</keyword>
<evidence type="ECO:0000313" key="9">
    <source>
        <dbReference type="EMBL" id="KXN71747.1"/>
    </source>
</evidence>
<gene>
    <name evidence="9" type="ORF">CONCODRAFT_78179</name>
</gene>
<evidence type="ECO:0000256" key="6">
    <source>
        <dbReference type="RuleBase" id="RU000682"/>
    </source>
</evidence>
<dbReference type="PANTHER" id="PTHR24324:SF5">
    <property type="entry name" value="HEMATOPOIETICALLY-EXPRESSED HOMEOBOX PROTEIN HHEX"/>
    <property type="match status" value="1"/>
</dbReference>
<name>A0A137P9R4_CONC2</name>
<feature type="DNA-binding region" description="Homeobox" evidence="5">
    <location>
        <begin position="156"/>
        <end position="215"/>
    </location>
</feature>
<dbReference type="Gene3D" id="1.10.10.60">
    <property type="entry name" value="Homeodomain-like"/>
    <property type="match status" value="1"/>
</dbReference>
<keyword evidence="2 5" id="KW-0238">DNA-binding</keyword>
<accession>A0A137P9R4</accession>
<keyword evidence="10" id="KW-1185">Reference proteome</keyword>
<keyword evidence="4 5" id="KW-0539">Nucleus</keyword>
<evidence type="ECO:0000313" key="10">
    <source>
        <dbReference type="Proteomes" id="UP000070444"/>
    </source>
</evidence>
<dbReference type="OrthoDB" id="6159439at2759"/>
<dbReference type="GO" id="GO:0030154">
    <property type="term" value="P:cell differentiation"/>
    <property type="evidence" value="ECO:0007669"/>
    <property type="project" value="TreeGrafter"/>
</dbReference>
<dbReference type="SUPFAM" id="SSF46689">
    <property type="entry name" value="Homeodomain-like"/>
    <property type="match status" value="1"/>
</dbReference>
<protein>
    <submittedName>
        <fullName evidence="9">Homeobox-domain-containing protein</fullName>
    </submittedName>
</protein>
<evidence type="ECO:0000256" key="5">
    <source>
        <dbReference type="PROSITE-ProRule" id="PRU00108"/>
    </source>
</evidence>
<dbReference type="STRING" id="796925.A0A137P9R4"/>
<evidence type="ECO:0000256" key="4">
    <source>
        <dbReference type="ARBA" id="ARBA00023242"/>
    </source>
</evidence>
<dbReference type="AlphaFoldDB" id="A0A137P9R4"/>
<feature type="region of interest" description="Disordered" evidence="7">
    <location>
        <begin position="7"/>
        <end position="43"/>
    </location>
</feature>
<reference evidence="9 10" key="1">
    <citation type="journal article" date="2015" name="Genome Biol. Evol.">
        <title>Phylogenomic analyses indicate that early fungi evolved digesting cell walls of algal ancestors of land plants.</title>
        <authorList>
            <person name="Chang Y."/>
            <person name="Wang S."/>
            <person name="Sekimoto S."/>
            <person name="Aerts A.L."/>
            <person name="Choi C."/>
            <person name="Clum A."/>
            <person name="LaButti K.M."/>
            <person name="Lindquist E.A."/>
            <person name="Yee Ngan C."/>
            <person name="Ohm R.A."/>
            <person name="Salamov A.A."/>
            <person name="Grigoriev I.V."/>
            <person name="Spatafora J.W."/>
            <person name="Berbee M.L."/>
        </authorList>
    </citation>
    <scope>NUCLEOTIDE SEQUENCE [LARGE SCALE GENOMIC DNA]</scope>
    <source>
        <strain evidence="9 10">NRRL 28638</strain>
    </source>
</reference>
<dbReference type="CDD" id="cd00086">
    <property type="entry name" value="homeodomain"/>
    <property type="match status" value="1"/>
</dbReference>
<organism evidence="9 10">
    <name type="scientific">Conidiobolus coronatus (strain ATCC 28846 / CBS 209.66 / NRRL 28638)</name>
    <name type="common">Delacroixia coronata</name>
    <dbReference type="NCBI Taxonomy" id="796925"/>
    <lineage>
        <taxon>Eukaryota</taxon>
        <taxon>Fungi</taxon>
        <taxon>Fungi incertae sedis</taxon>
        <taxon>Zoopagomycota</taxon>
        <taxon>Entomophthoromycotina</taxon>
        <taxon>Entomophthoromycetes</taxon>
        <taxon>Entomophthorales</taxon>
        <taxon>Ancylistaceae</taxon>
        <taxon>Conidiobolus</taxon>
    </lineage>
</organism>
<dbReference type="InterPro" id="IPR017970">
    <property type="entry name" value="Homeobox_CS"/>
</dbReference>
<evidence type="ECO:0000256" key="1">
    <source>
        <dbReference type="ARBA" id="ARBA00004123"/>
    </source>
</evidence>
<evidence type="ECO:0000256" key="3">
    <source>
        <dbReference type="ARBA" id="ARBA00023155"/>
    </source>
</evidence>
<feature type="domain" description="Homeobox" evidence="8">
    <location>
        <begin position="154"/>
        <end position="214"/>
    </location>
</feature>
<dbReference type="Proteomes" id="UP000070444">
    <property type="component" value="Unassembled WGS sequence"/>
</dbReference>
<dbReference type="EMBL" id="KQ964468">
    <property type="protein sequence ID" value="KXN71747.1"/>
    <property type="molecule type" value="Genomic_DNA"/>
</dbReference>
<dbReference type="InterPro" id="IPR051000">
    <property type="entry name" value="Homeobox_DNA-bind_prot"/>
</dbReference>
<dbReference type="PROSITE" id="PS50071">
    <property type="entry name" value="HOMEOBOX_2"/>
    <property type="match status" value="1"/>
</dbReference>
<dbReference type="PANTHER" id="PTHR24324">
    <property type="entry name" value="HOMEOBOX PROTEIN HHEX"/>
    <property type="match status" value="1"/>
</dbReference>
<dbReference type="SMART" id="SM00389">
    <property type="entry name" value="HOX"/>
    <property type="match status" value="1"/>
</dbReference>
<feature type="region of interest" description="Disordered" evidence="7">
    <location>
        <begin position="252"/>
        <end position="276"/>
    </location>
</feature>
<evidence type="ECO:0000256" key="7">
    <source>
        <dbReference type="SAM" id="MobiDB-lite"/>
    </source>
</evidence>
<proteinExistence type="predicted"/>
<feature type="compositionally biased region" description="Low complexity" evidence="7">
    <location>
        <begin position="7"/>
        <end position="17"/>
    </location>
</feature>
<comment type="subcellular location">
    <subcellularLocation>
        <location evidence="1 5 6">Nucleus</location>
    </subcellularLocation>
</comment>
<sequence length="276" mass="31217">MDFHHILSTSHLHSSTTAPVPFPSPHQVSSAQHHHNHQLPGISYFDSHNQAQTYHPSQIQNWYNATANMTSYPLPQEVPLAPSTIGFAQHRQSPLSYDKHLASTAEFRDVKEITDTNALNSPFNSHAQHHPQRSVSRDFSTTLFPYSIPNTPKGKPRNKRTFISQAQVKELEKIFEINNFPTSEVRSGIASKLGLSDRSVQIWFQNRRQGRKKQMLGTNLNSVTSNNTSYSQHNLHPLVQDPSFEALFPYSKGNPAAQPNNSNYQLGTPQFDKTMH</sequence>
<dbReference type="GO" id="GO:0005634">
    <property type="term" value="C:nucleus"/>
    <property type="evidence" value="ECO:0007669"/>
    <property type="project" value="UniProtKB-SubCell"/>
</dbReference>
<evidence type="ECO:0000256" key="2">
    <source>
        <dbReference type="ARBA" id="ARBA00023125"/>
    </source>
</evidence>
<evidence type="ECO:0000259" key="8">
    <source>
        <dbReference type="PROSITE" id="PS50071"/>
    </source>
</evidence>
<dbReference type="PROSITE" id="PS00027">
    <property type="entry name" value="HOMEOBOX_1"/>
    <property type="match status" value="1"/>
</dbReference>